<dbReference type="Proteomes" id="UP000814140">
    <property type="component" value="Unassembled WGS sequence"/>
</dbReference>
<evidence type="ECO:0000313" key="1">
    <source>
        <dbReference type="EMBL" id="KAI0065534.1"/>
    </source>
</evidence>
<evidence type="ECO:0000313" key="2">
    <source>
        <dbReference type="Proteomes" id="UP000814140"/>
    </source>
</evidence>
<sequence>MQTLNTSSSSSSARTHSSDLPITRKRQRSISMDSATSSSSPKRSASEDPTASQDAQSPITRSSPRAQEISLLTLSDPSSNDIDAYMASQGEADVQSIVLSPPPSMTPQTKWATIDEMRKKPMQEGQTWHLVAKSWFRRWQKAVTGEQDKEGGVDERDIGPVDNTSIVDASGQLSSNPTEGVDVEYLPEDAWSLLVTWYGPPIHPLSRRVITRGIAREPTLELFPPRLRVFRLVDASSSLTTTGSTQYVIHSSAATLVKDLLRDLANTVEPASVDEYRVWRVEGADLAGCDYPSGRLIQSGAEVLPSSEKTLADALIESEDAFVVEFMKDGRWIMEVPPAKALNGNGPDFGLPNNVPPPLFSQDTDFFGRMSGSTSTASAGPSSNISSSSKQSVTITVPFNKKPSIDPGTLGLGNMGNTCFMNSALQCLAHTPELADYFLNGVFHDELNPDNPLGMHGAIAESFGALLGRMWSDSSISTSYSPREFKSVLQRFAPQFSGYQQHDSQELVAFLLDGLHEDLNRVLKKPYVEKPDWEGGDEIALIKLARESWEGYMKRNDSVIVDLFQGQYRSTLVCPECHKVSITFDPFMYLTLPLPVQKKWRANIYYVPWDINKSHVKVPVEIGRDASFKDLRQLLGRWMGSNPDNLVTLEIFSHRFYKNLDDSLLCGEMADTDVIVCYELPYHGQQARTYASKKADTDPFIVPVFLADLTSTRYTGFNRNNSPNLFGYPFLIAVTQEDARSVRRMEELVVEQLQRWTTNARDLWTWEAADSDMEEVHIPIGGASVPDAITEIKENGDVVRVEEVPEEGDIVDEKSMMLDSEHDDDPVGHVASSDGQPRRVGPKKGAFNMRLQTNHKEYGANSNGYGANSPRYEAWETREQDMSKEGDDTPVLLVRDDAFYLEFDENMKDYYFGGESSRWEHARFTTWDVYEHPEYVEARRASAAKTENGISLQDCLDEFTKEEQLGEDDLWYCPQCKKHQQATKKFDLWSVPDVLVVHLKRFSNSRALRDKIETFVDFPTKGLDLTSMAQEREIAKQLDAQGVDISQLGLGDLNEPLLYDLFGVDEHLGGLGGGHYRAYAYNHVTDQWYHFDDSYVTRSQPESAVNANAYLLFYRRRTSRPLGGKTHAKVEAARLKATSSGPTDMVLNTPPNVGLQLPTPPNERAPPLPSVAMGERDPPRTLRATPYLFSESWHTPQSGSSSRSTSPPPLDDGDPPSFDDAQFDHVLQSSTLDPLELSSQQYDFPGPGPSSKASPTSSNEVEQDSEDERMRTTRWDINDDRFSTLMGMPADTHDELYLDTPGSLGLSELVSVSDDPEAKVAITVESASVNNPSPEEMRDVFAQISQEASSRSDDSP</sequence>
<comment type="caution">
    <text evidence="1">The sequence shown here is derived from an EMBL/GenBank/DDBJ whole genome shotgun (WGS) entry which is preliminary data.</text>
</comment>
<accession>A0ACB8TAL3</accession>
<organism evidence="1 2">
    <name type="scientific">Artomyces pyxidatus</name>
    <dbReference type="NCBI Taxonomy" id="48021"/>
    <lineage>
        <taxon>Eukaryota</taxon>
        <taxon>Fungi</taxon>
        <taxon>Dikarya</taxon>
        <taxon>Basidiomycota</taxon>
        <taxon>Agaricomycotina</taxon>
        <taxon>Agaricomycetes</taxon>
        <taxon>Russulales</taxon>
        <taxon>Auriscalpiaceae</taxon>
        <taxon>Artomyces</taxon>
    </lineage>
</organism>
<dbReference type="EMBL" id="MU277195">
    <property type="protein sequence ID" value="KAI0065534.1"/>
    <property type="molecule type" value="Genomic_DNA"/>
</dbReference>
<keyword evidence="2" id="KW-1185">Reference proteome</keyword>
<name>A0ACB8TAL3_9AGAM</name>
<gene>
    <name evidence="1" type="ORF">BV25DRAFT_1821975</name>
</gene>
<reference evidence="1" key="1">
    <citation type="submission" date="2021-03" db="EMBL/GenBank/DDBJ databases">
        <authorList>
            <consortium name="DOE Joint Genome Institute"/>
            <person name="Ahrendt S."/>
            <person name="Looney B.P."/>
            <person name="Miyauchi S."/>
            <person name="Morin E."/>
            <person name="Drula E."/>
            <person name="Courty P.E."/>
            <person name="Chicoki N."/>
            <person name="Fauchery L."/>
            <person name="Kohler A."/>
            <person name="Kuo A."/>
            <person name="Labutti K."/>
            <person name="Pangilinan J."/>
            <person name="Lipzen A."/>
            <person name="Riley R."/>
            <person name="Andreopoulos W."/>
            <person name="He G."/>
            <person name="Johnson J."/>
            <person name="Barry K.W."/>
            <person name="Grigoriev I.V."/>
            <person name="Nagy L."/>
            <person name="Hibbett D."/>
            <person name="Henrissat B."/>
            <person name="Matheny P.B."/>
            <person name="Labbe J."/>
            <person name="Martin F."/>
        </authorList>
    </citation>
    <scope>NUCLEOTIDE SEQUENCE</scope>
    <source>
        <strain evidence="1">HHB10654</strain>
    </source>
</reference>
<reference evidence="1" key="2">
    <citation type="journal article" date="2022" name="New Phytol.">
        <title>Evolutionary transition to the ectomycorrhizal habit in the genomes of a hyperdiverse lineage of mushroom-forming fungi.</title>
        <authorList>
            <person name="Looney B."/>
            <person name="Miyauchi S."/>
            <person name="Morin E."/>
            <person name="Drula E."/>
            <person name="Courty P.E."/>
            <person name="Kohler A."/>
            <person name="Kuo A."/>
            <person name="LaButti K."/>
            <person name="Pangilinan J."/>
            <person name="Lipzen A."/>
            <person name="Riley R."/>
            <person name="Andreopoulos W."/>
            <person name="He G."/>
            <person name="Johnson J."/>
            <person name="Nolan M."/>
            <person name="Tritt A."/>
            <person name="Barry K.W."/>
            <person name="Grigoriev I.V."/>
            <person name="Nagy L.G."/>
            <person name="Hibbett D."/>
            <person name="Henrissat B."/>
            <person name="Matheny P.B."/>
            <person name="Labbe J."/>
            <person name="Martin F.M."/>
        </authorList>
    </citation>
    <scope>NUCLEOTIDE SEQUENCE</scope>
    <source>
        <strain evidence="1">HHB10654</strain>
    </source>
</reference>
<proteinExistence type="predicted"/>
<protein>
    <submittedName>
        <fullName evidence="1">Cysteine proteinase</fullName>
    </submittedName>
</protein>